<protein>
    <submittedName>
        <fullName evidence="7">PLP-dependent aminotransferase family protein</fullName>
    </submittedName>
</protein>
<keyword evidence="3" id="KW-0805">Transcription regulation</keyword>
<dbReference type="Gene3D" id="3.40.640.10">
    <property type="entry name" value="Type I PLP-dependent aspartate aminotransferase-like (Major domain)"/>
    <property type="match status" value="1"/>
</dbReference>
<dbReference type="PANTHER" id="PTHR46577:SF1">
    <property type="entry name" value="HTH-TYPE TRANSCRIPTIONAL REGULATORY PROTEIN GABR"/>
    <property type="match status" value="1"/>
</dbReference>
<dbReference type="PRINTS" id="PR00035">
    <property type="entry name" value="HTHGNTR"/>
</dbReference>
<dbReference type="InterPro" id="IPR015421">
    <property type="entry name" value="PyrdxlP-dep_Trfase_major"/>
</dbReference>
<dbReference type="InterPro" id="IPR036388">
    <property type="entry name" value="WH-like_DNA-bd_sf"/>
</dbReference>
<dbReference type="SUPFAM" id="SSF46785">
    <property type="entry name" value="Winged helix' DNA-binding domain"/>
    <property type="match status" value="1"/>
</dbReference>
<keyword evidence="4" id="KW-0238">DNA-binding</keyword>
<reference evidence="7 8" key="1">
    <citation type="journal article" date="2024" name="Fungal Genet. Biol.">
        <title>The porcine skin microbiome exhibits broad fungal antagonism.</title>
        <authorList>
            <person name="De La Cruz K.F."/>
            <person name="Townsend E.C."/>
            <person name="Alex Cheong J.Z."/>
            <person name="Salamzade R."/>
            <person name="Liu A."/>
            <person name="Sandstrom S."/>
            <person name="Davila E."/>
            <person name="Huang L."/>
            <person name="Xu K.H."/>
            <person name="Wu S.Y."/>
            <person name="Meudt J.J."/>
            <person name="Shanmuganayagam D."/>
            <person name="Gibson A.L.F."/>
            <person name="Kalan L.R."/>
        </authorList>
    </citation>
    <scope>NUCLEOTIDE SEQUENCE [LARGE SCALE GENOMIC DNA]</scope>
    <source>
        <strain evidence="7 8">LK2625</strain>
    </source>
</reference>
<dbReference type="Pfam" id="PF00392">
    <property type="entry name" value="GntR"/>
    <property type="match status" value="1"/>
</dbReference>
<comment type="caution">
    <text evidence="7">The sequence shown here is derived from an EMBL/GenBank/DDBJ whole genome shotgun (WGS) entry which is preliminary data.</text>
</comment>
<keyword evidence="7" id="KW-0808">Transferase</keyword>
<name>A0ABV3V537_9MICC</name>
<comment type="similarity">
    <text evidence="1">In the C-terminal section; belongs to the class-I pyridoxal-phosphate-dependent aminotransferase family.</text>
</comment>
<dbReference type="InterPro" id="IPR015424">
    <property type="entry name" value="PyrdxlP-dep_Trfase"/>
</dbReference>
<evidence type="ECO:0000256" key="1">
    <source>
        <dbReference type="ARBA" id="ARBA00005384"/>
    </source>
</evidence>
<dbReference type="CDD" id="cd00609">
    <property type="entry name" value="AAT_like"/>
    <property type="match status" value="1"/>
</dbReference>
<dbReference type="SUPFAM" id="SSF53383">
    <property type="entry name" value="PLP-dependent transferases"/>
    <property type="match status" value="1"/>
</dbReference>
<dbReference type="InterPro" id="IPR004839">
    <property type="entry name" value="Aminotransferase_I/II_large"/>
</dbReference>
<dbReference type="Proteomes" id="UP001558481">
    <property type="component" value="Unassembled WGS sequence"/>
</dbReference>
<sequence length="512" mass="54764">MRHARAVDVPLSVDRSSGVSLGEQLVGQVRDLVARGVLCAGDPLPSSRVLAERLGISRGTVVTAWDVLAGEGYLTADRGATRIAPDVRVVPAASELPISTTQPRSSRTRRNVPDTGQIDLRPGKAVIAELDTPAWRGAWRDAASAAAGAVPLRQHLAEYLRLNRGVVREPDDIVITAGARDGLQLVLRVLGALRGRRLRVAVEDPGYSALRRVVEATGHIAIPIPVDEFGLNPGSLPTGEWAGTGTWDVVETPDAVVVTPGHQYPLGGTMPVSRRLELLRWARGHRAVVIEDDYDSELRYTGQPLPALAALDADRDTVVTLGSFTKVLGNGVGVGHLVAPDDLLPRLHTLRAELGSPVSAVAQRAIARFMDSGHLQRHTARMRRAYRRRRSLIAHALADLPGVAVVPMAGGSHAVIEVSEEAAAVAGAAQRGVLVSGLGEYWAASTSRAETRTMMSARDAAEAVRAEPRADPREGLVLGLTASDAELEKGMRVLRDVLKPHPRKHRAQHGRQ</sequence>
<feature type="domain" description="HTH gntR-type" evidence="6">
    <location>
        <begin position="19"/>
        <end position="87"/>
    </location>
</feature>
<dbReference type="InterPro" id="IPR051446">
    <property type="entry name" value="HTH_trans_reg/aminotransferase"/>
</dbReference>
<gene>
    <name evidence="7" type="ORF">VVR66_13245</name>
</gene>
<dbReference type="SMART" id="SM00345">
    <property type="entry name" value="HTH_GNTR"/>
    <property type="match status" value="1"/>
</dbReference>
<keyword evidence="2" id="KW-0663">Pyridoxal phosphate</keyword>
<proteinExistence type="inferred from homology"/>
<keyword evidence="8" id="KW-1185">Reference proteome</keyword>
<keyword evidence="5" id="KW-0804">Transcription</keyword>
<dbReference type="GO" id="GO:0008483">
    <property type="term" value="F:transaminase activity"/>
    <property type="evidence" value="ECO:0007669"/>
    <property type="project" value="UniProtKB-KW"/>
</dbReference>
<evidence type="ECO:0000256" key="4">
    <source>
        <dbReference type="ARBA" id="ARBA00023125"/>
    </source>
</evidence>
<dbReference type="EMBL" id="JAYWLU010000015">
    <property type="protein sequence ID" value="MEX3595682.1"/>
    <property type="molecule type" value="Genomic_DNA"/>
</dbReference>
<evidence type="ECO:0000313" key="8">
    <source>
        <dbReference type="Proteomes" id="UP001558481"/>
    </source>
</evidence>
<organism evidence="7 8">
    <name type="scientific">Kocuria carniphila</name>
    <dbReference type="NCBI Taxonomy" id="262208"/>
    <lineage>
        <taxon>Bacteria</taxon>
        <taxon>Bacillati</taxon>
        <taxon>Actinomycetota</taxon>
        <taxon>Actinomycetes</taxon>
        <taxon>Micrococcales</taxon>
        <taxon>Micrococcaceae</taxon>
        <taxon>Kocuria</taxon>
    </lineage>
</organism>
<dbReference type="CDD" id="cd07377">
    <property type="entry name" value="WHTH_GntR"/>
    <property type="match status" value="1"/>
</dbReference>
<evidence type="ECO:0000259" key="6">
    <source>
        <dbReference type="PROSITE" id="PS50949"/>
    </source>
</evidence>
<evidence type="ECO:0000256" key="5">
    <source>
        <dbReference type="ARBA" id="ARBA00023163"/>
    </source>
</evidence>
<dbReference type="InterPro" id="IPR000524">
    <property type="entry name" value="Tscrpt_reg_HTH_GntR"/>
</dbReference>
<evidence type="ECO:0000313" key="7">
    <source>
        <dbReference type="EMBL" id="MEX3595682.1"/>
    </source>
</evidence>
<dbReference type="Pfam" id="PF00155">
    <property type="entry name" value="Aminotran_1_2"/>
    <property type="match status" value="1"/>
</dbReference>
<dbReference type="PROSITE" id="PS50949">
    <property type="entry name" value="HTH_GNTR"/>
    <property type="match status" value="1"/>
</dbReference>
<evidence type="ECO:0000256" key="3">
    <source>
        <dbReference type="ARBA" id="ARBA00023015"/>
    </source>
</evidence>
<dbReference type="RefSeq" id="WP_368629852.1">
    <property type="nucleotide sequence ID" value="NZ_JAYWLU010000015.1"/>
</dbReference>
<dbReference type="Gene3D" id="1.10.10.10">
    <property type="entry name" value="Winged helix-like DNA-binding domain superfamily/Winged helix DNA-binding domain"/>
    <property type="match status" value="1"/>
</dbReference>
<accession>A0ABV3V537</accession>
<evidence type="ECO:0000256" key="2">
    <source>
        <dbReference type="ARBA" id="ARBA00022898"/>
    </source>
</evidence>
<keyword evidence="7" id="KW-0032">Aminotransferase</keyword>
<dbReference type="PANTHER" id="PTHR46577">
    <property type="entry name" value="HTH-TYPE TRANSCRIPTIONAL REGULATORY PROTEIN GABR"/>
    <property type="match status" value="1"/>
</dbReference>
<dbReference type="InterPro" id="IPR036390">
    <property type="entry name" value="WH_DNA-bd_sf"/>
</dbReference>